<dbReference type="PROSITE" id="PS51294">
    <property type="entry name" value="HTH_MYB"/>
    <property type="match status" value="1"/>
</dbReference>
<dbReference type="GO" id="GO:0000976">
    <property type="term" value="F:transcription cis-regulatory region binding"/>
    <property type="evidence" value="ECO:0007669"/>
    <property type="project" value="TreeGrafter"/>
</dbReference>
<keyword evidence="2" id="KW-0238">DNA-binding</keyword>
<dbReference type="GO" id="GO:0030154">
    <property type="term" value="P:cell differentiation"/>
    <property type="evidence" value="ECO:0007669"/>
    <property type="project" value="TreeGrafter"/>
</dbReference>
<dbReference type="EMBL" id="JACMSC010000002">
    <property type="protein sequence ID" value="KAG6531978.1"/>
    <property type="molecule type" value="Genomic_DNA"/>
</dbReference>
<reference evidence="7 8" key="1">
    <citation type="submission" date="2020-08" db="EMBL/GenBank/DDBJ databases">
        <title>Plant Genome Project.</title>
        <authorList>
            <person name="Zhang R.-G."/>
        </authorList>
    </citation>
    <scope>NUCLEOTIDE SEQUENCE [LARGE SCALE GENOMIC DNA]</scope>
    <source>
        <tissue evidence="7">Rhizome</tissue>
    </source>
</reference>
<keyword evidence="8" id="KW-1185">Reference proteome</keyword>
<comment type="subcellular location">
    <subcellularLocation>
        <location evidence="1">Nucleus</location>
    </subcellularLocation>
</comment>
<keyword evidence="3" id="KW-0539">Nucleus</keyword>
<comment type="caution">
    <text evidence="7">The sequence shown here is derived from an EMBL/GenBank/DDBJ whole genome shotgun (WGS) entry which is preliminary data.</text>
</comment>
<evidence type="ECO:0000313" key="7">
    <source>
        <dbReference type="EMBL" id="KAG6531978.1"/>
    </source>
</evidence>
<dbReference type="InterPro" id="IPR001005">
    <property type="entry name" value="SANT/Myb"/>
</dbReference>
<dbReference type="PROSITE" id="PS50090">
    <property type="entry name" value="MYB_LIKE"/>
    <property type="match status" value="1"/>
</dbReference>
<protein>
    <submittedName>
        <fullName evidence="7">Uncharacterized protein</fullName>
    </submittedName>
</protein>
<feature type="domain" description="Myb-like" evidence="5">
    <location>
        <begin position="4"/>
        <end position="50"/>
    </location>
</feature>
<dbReference type="AlphaFoldDB" id="A0A8J5HMU7"/>
<dbReference type="InterPro" id="IPR017930">
    <property type="entry name" value="Myb_dom"/>
</dbReference>
<dbReference type="InterPro" id="IPR015495">
    <property type="entry name" value="Myb_TF_plants"/>
</dbReference>
<dbReference type="Proteomes" id="UP000734854">
    <property type="component" value="Unassembled WGS sequence"/>
</dbReference>
<evidence type="ECO:0000256" key="4">
    <source>
        <dbReference type="SAM" id="MobiDB-lite"/>
    </source>
</evidence>
<organism evidence="7 8">
    <name type="scientific">Zingiber officinale</name>
    <name type="common">Ginger</name>
    <name type="synonym">Amomum zingiber</name>
    <dbReference type="NCBI Taxonomy" id="94328"/>
    <lineage>
        <taxon>Eukaryota</taxon>
        <taxon>Viridiplantae</taxon>
        <taxon>Streptophyta</taxon>
        <taxon>Embryophyta</taxon>
        <taxon>Tracheophyta</taxon>
        <taxon>Spermatophyta</taxon>
        <taxon>Magnoliopsida</taxon>
        <taxon>Liliopsida</taxon>
        <taxon>Zingiberales</taxon>
        <taxon>Zingiberaceae</taxon>
        <taxon>Zingiber</taxon>
    </lineage>
</organism>
<dbReference type="PANTHER" id="PTHR47998:SF91">
    <property type="entry name" value="MYB-RELATED PROTEIN 308-LIKE"/>
    <property type="match status" value="1"/>
</dbReference>
<accession>A0A8J5HMU7</accession>
<evidence type="ECO:0000313" key="8">
    <source>
        <dbReference type="Proteomes" id="UP000734854"/>
    </source>
</evidence>
<evidence type="ECO:0000256" key="3">
    <source>
        <dbReference type="ARBA" id="ARBA00023242"/>
    </source>
</evidence>
<feature type="domain" description="HTH myb-type" evidence="6">
    <location>
        <begin position="25"/>
        <end position="54"/>
    </location>
</feature>
<sequence length="99" mass="11012">MIGERRTLETLVESSSSGKIYSNVRRWSLIAGRLPGRTDNEIKNHWNTHLSRRSMSIDALNLKLKSDVSAPPRGIIPDRDSQRSVLHGATVDGEASTDE</sequence>
<dbReference type="InterPro" id="IPR009057">
    <property type="entry name" value="Homeodomain-like_sf"/>
</dbReference>
<dbReference type="CDD" id="cd00167">
    <property type="entry name" value="SANT"/>
    <property type="match status" value="1"/>
</dbReference>
<dbReference type="Pfam" id="PF00249">
    <property type="entry name" value="Myb_DNA-binding"/>
    <property type="match status" value="1"/>
</dbReference>
<evidence type="ECO:0000259" key="5">
    <source>
        <dbReference type="PROSITE" id="PS50090"/>
    </source>
</evidence>
<name>A0A8J5HMU7_ZINOF</name>
<feature type="region of interest" description="Disordered" evidence="4">
    <location>
        <begin position="68"/>
        <end position="99"/>
    </location>
</feature>
<proteinExistence type="predicted"/>
<evidence type="ECO:0000256" key="1">
    <source>
        <dbReference type="ARBA" id="ARBA00004123"/>
    </source>
</evidence>
<dbReference type="Gene3D" id="1.10.10.60">
    <property type="entry name" value="Homeodomain-like"/>
    <property type="match status" value="1"/>
</dbReference>
<gene>
    <name evidence="7" type="ORF">ZIOFF_005815</name>
</gene>
<dbReference type="SUPFAM" id="SSF46689">
    <property type="entry name" value="Homeodomain-like"/>
    <property type="match status" value="1"/>
</dbReference>
<dbReference type="PANTHER" id="PTHR47998">
    <property type="entry name" value="TRANSCRIPTION FACTOR MYB51-LIKE ISOFORM X1"/>
    <property type="match status" value="1"/>
</dbReference>
<evidence type="ECO:0000259" key="6">
    <source>
        <dbReference type="PROSITE" id="PS51294"/>
    </source>
</evidence>
<evidence type="ECO:0000256" key="2">
    <source>
        <dbReference type="ARBA" id="ARBA00023125"/>
    </source>
</evidence>
<dbReference type="GO" id="GO:0005634">
    <property type="term" value="C:nucleus"/>
    <property type="evidence" value="ECO:0007669"/>
    <property type="project" value="UniProtKB-SubCell"/>
</dbReference>
<dbReference type="GO" id="GO:0006355">
    <property type="term" value="P:regulation of DNA-templated transcription"/>
    <property type="evidence" value="ECO:0007669"/>
    <property type="project" value="TreeGrafter"/>
</dbReference>